<keyword evidence="3" id="KW-0456">Lyase</keyword>
<keyword evidence="2" id="KW-0443">Lipid metabolism</keyword>
<organism evidence="6 7">
    <name type="scientific">Pseudooceanicola nanhaiensis</name>
    <dbReference type="NCBI Taxonomy" id="375761"/>
    <lineage>
        <taxon>Bacteria</taxon>
        <taxon>Pseudomonadati</taxon>
        <taxon>Pseudomonadota</taxon>
        <taxon>Alphaproteobacteria</taxon>
        <taxon>Rhodobacterales</taxon>
        <taxon>Paracoccaceae</taxon>
        <taxon>Pseudooceanicola</taxon>
    </lineage>
</organism>
<dbReference type="RefSeq" id="WP_028284889.1">
    <property type="nucleotide sequence ID" value="NZ_BMLF01000009.1"/>
</dbReference>
<dbReference type="Pfam" id="PF00378">
    <property type="entry name" value="ECH_1"/>
    <property type="match status" value="1"/>
</dbReference>
<dbReference type="Gene3D" id="3.90.226.10">
    <property type="entry name" value="2-enoyl-CoA Hydratase, Chain A, domain 1"/>
    <property type="match status" value="1"/>
</dbReference>
<evidence type="ECO:0000256" key="2">
    <source>
        <dbReference type="ARBA" id="ARBA00023098"/>
    </source>
</evidence>
<feature type="compositionally biased region" description="Basic and acidic residues" evidence="5">
    <location>
        <begin position="248"/>
        <end position="268"/>
    </location>
</feature>
<evidence type="ECO:0000256" key="1">
    <source>
        <dbReference type="ARBA" id="ARBA00005254"/>
    </source>
</evidence>
<dbReference type="InterPro" id="IPR014748">
    <property type="entry name" value="Enoyl-CoA_hydra_C"/>
</dbReference>
<dbReference type="GO" id="GO:0006635">
    <property type="term" value="P:fatty acid beta-oxidation"/>
    <property type="evidence" value="ECO:0007669"/>
    <property type="project" value="TreeGrafter"/>
</dbReference>
<dbReference type="InterPro" id="IPR018376">
    <property type="entry name" value="Enoyl-CoA_hyd/isom_CS"/>
</dbReference>
<dbReference type="SUPFAM" id="SSF52096">
    <property type="entry name" value="ClpP/crotonase"/>
    <property type="match status" value="1"/>
</dbReference>
<comment type="similarity">
    <text evidence="1 4">Belongs to the enoyl-CoA hydratase/isomerase family.</text>
</comment>
<dbReference type="InterPro" id="IPR001753">
    <property type="entry name" value="Enoyl-CoA_hydra/iso"/>
</dbReference>
<evidence type="ECO:0000256" key="4">
    <source>
        <dbReference type="RuleBase" id="RU003707"/>
    </source>
</evidence>
<dbReference type="PANTHER" id="PTHR11941:SF169">
    <property type="entry name" value="(7AS)-7A-METHYL-1,5-DIOXO-2,3,5,6,7,7A-HEXAHYDRO-1H-INDENE-CARBOXYL-COA HYDROLASE"/>
    <property type="match status" value="1"/>
</dbReference>
<reference evidence="6" key="2">
    <citation type="submission" date="2020-09" db="EMBL/GenBank/DDBJ databases">
        <authorList>
            <person name="Sun Q."/>
            <person name="Zhou Y."/>
        </authorList>
    </citation>
    <scope>NUCLEOTIDE SEQUENCE</scope>
    <source>
        <strain evidence="6">CGMCC 1.6293</strain>
    </source>
</reference>
<dbReference type="Proteomes" id="UP000649829">
    <property type="component" value="Unassembled WGS sequence"/>
</dbReference>
<dbReference type="AlphaFoldDB" id="A0A917WNI1"/>
<feature type="region of interest" description="Disordered" evidence="5">
    <location>
        <begin position="245"/>
        <end position="268"/>
    </location>
</feature>
<evidence type="ECO:0000313" key="7">
    <source>
        <dbReference type="Proteomes" id="UP000649829"/>
    </source>
</evidence>
<evidence type="ECO:0000313" key="6">
    <source>
        <dbReference type="EMBL" id="GGM17139.1"/>
    </source>
</evidence>
<dbReference type="GO" id="GO:0016836">
    <property type="term" value="F:hydro-lyase activity"/>
    <property type="evidence" value="ECO:0007669"/>
    <property type="project" value="UniProtKB-ARBA"/>
</dbReference>
<evidence type="ECO:0000256" key="3">
    <source>
        <dbReference type="ARBA" id="ARBA00023239"/>
    </source>
</evidence>
<protein>
    <submittedName>
        <fullName evidence="6">Enoyl-CoA hydratase</fullName>
    </submittedName>
</protein>
<reference evidence="6" key="1">
    <citation type="journal article" date="2014" name="Int. J. Syst. Evol. Microbiol.">
        <title>Complete genome sequence of Corynebacterium casei LMG S-19264T (=DSM 44701T), isolated from a smear-ripened cheese.</title>
        <authorList>
            <consortium name="US DOE Joint Genome Institute (JGI-PGF)"/>
            <person name="Walter F."/>
            <person name="Albersmeier A."/>
            <person name="Kalinowski J."/>
            <person name="Ruckert C."/>
        </authorList>
    </citation>
    <scope>NUCLEOTIDE SEQUENCE</scope>
    <source>
        <strain evidence="6">CGMCC 1.6293</strain>
    </source>
</reference>
<sequence length="268" mass="28875">MSALLSRAEGPVLILTMNRPQAMNAISPEMACRLADAFTAFDRDDALRVCVLTGAGDRAFCSGGDLATMLPLLTGARTAETEWDRRVLEEPEVMDRSALRRFRLEKPVISAINGHCLAGGFETMLATDIRLSVPGARFGLPEARHALIPFAGALVRLPRELPRPLAMELLLAGGTITADRAAGMGLVNRILPPEELMPEAMRLASRIAANGPLAVRAIKRTVLGSSGLTLDEGYDLEDAARAEVLGSEDAREGPRAFMEKRSPVYEGR</sequence>
<accession>A0A917WNI1</accession>
<dbReference type="FunFam" id="1.10.12.10:FF:000001">
    <property type="entry name" value="Probable enoyl-CoA hydratase, mitochondrial"/>
    <property type="match status" value="1"/>
</dbReference>
<dbReference type="InterPro" id="IPR029045">
    <property type="entry name" value="ClpP/crotonase-like_dom_sf"/>
</dbReference>
<evidence type="ECO:0000256" key="5">
    <source>
        <dbReference type="SAM" id="MobiDB-lite"/>
    </source>
</evidence>
<dbReference type="EMBL" id="BMLF01000009">
    <property type="protein sequence ID" value="GGM17139.1"/>
    <property type="molecule type" value="Genomic_DNA"/>
</dbReference>
<comment type="caution">
    <text evidence="6">The sequence shown here is derived from an EMBL/GenBank/DDBJ whole genome shotgun (WGS) entry which is preliminary data.</text>
</comment>
<name>A0A917WNI1_9RHOB</name>
<dbReference type="PANTHER" id="PTHR11941">
    <property type="entry name" value="ENOYL-COA HYDRATASE-RELATED"/>
    <property type="match status" value="1"/>
</dbReference>
<gene>
    <name evidence="6" type="primary">paaG</name>
    <name evidence="6" type="ORF">GCM10011534_43970</name>
</gene>
<dbReference type="Gene3D" id="1.10.12.10">
    <property type="entry name" value="Lyase 2-enoyl-coa Hydratase, Chain A, domain 2"/>
    <property type="match status" value="1"/>
</dbReference>
<dbReference type="PROSITE" id="PS00166">
    <property type="entry name" value="ENOYL_COA_HYDRATASE"/>
    <property type="match status" value="1"/>
</dbReference>
<keyword evidence="7" id="KW-1185">Reference proteome</keyword>
<proteinExistence type="inferred from homology"/>
<dbReference type="CDD" id="cd06558">
    <property type="entry name" value="crotonase-like"/>
    <property type="match status" value="1"/>
</dbReference>